<keyword evidence="1" id="KW-1133">Transmembrane helix</keyword>
<dbReference type="InterPro" id="IPR013373">
    <property type="entry name" value="Flagellin/pilin_N_arc"/>
</dbReference>
<dbReference type="Pfam" id="PF07790">
    <property type="entry name" value="Pilin_N"/>
    <property type="match status" value="1"/>
</dbReference>
<dbReference type="InterPro" id="IPR012859">
    <property type="entry name" value="Pilin_N_archaeal"/>
</dbReference>
<protein>
    <submittedName>
        <fullName evidence="3">Flagellin N-terminal-like domain-containing protein</fullName>
    </submittedName>
</protein>
<reference evidence="4" key="1">
    <citation type="submission" date="2016-10" db="EMBL/GenBank/DDBJ databases">
        <authorList>
            <person name="Varghese N."/>
            <person name="Submissions S."/>
        </authorList>
    </citation>
    <scope>NUCLEOTIDE SEQUENCE [LARGE SCALE GENOMIC DNA]</scope>
    <source>
        <strain evidence="4">CGMCC 1.8981</strain>
    </source>
</reference>
<dbReference type="OrthoDB" id="178148at2157"/>
<dbReference type="EMBL" id="FNWL01000002">
    <property type="protein sequence ID" value="SEH14669.1"/>
    <property type="molecule type" value="Genomic_DNA"/>
</dbReference>
<keyword evidence="3" id="KW-0969">Cilium</keyword>
<keyword evidence="1" id="KW-0472">Membrane</keyword>
<keyword evidence="4" id="KW-1185">Reference proteome</keyword>
<evidence type="ECO:0000259" key="2">
    <source>
        <dbReference type="Pfam" id="PF07790"/>
    </source>
</evidence>
<keyword evidence="3" id="KW-0966">Cell projection</keyword>
<feature type="transmembrane region" description="Helical" evidence="1">
    <location>
        <begin position="20"/>
        <end position="43"/>
    </location>
</feature>
<keyword evidence="3" id="KW-0282">Flagellum</keyword>
<dbReference type="AlphaFoldDB" id="A0A1H6FV52"/>
<keyword evidence="1" id="KW-0812">Transmembrane</keyword>
<evidence type="ECO:0000256" key="1">
    <source>
        <dbReference type="SAM" id="Phobius"/>
    </source>
</evidence>
<dbReference type="RefSeq" id="WP_090506652.1">
    <property type="nucleotide sequence ID" value="NZ_FNWL01000002.1"/>
</dbReference>
<accession>A0A1H6FV52</accession>
<dbReference type="Proteomes" id="UP000199112">
    <property type="component" value="Unassembled WGS sequence"/>
</dbReference>
<feature type="domain" description="Archaeal Type IV pilin N-terminal" evidence="2">
    <location>
        <begin position="17"/>
        <end position="96"/>
    </location>
</feature>
<proteinExistence type="predicted"/>
<evidence type="ECO:0000313" key="3">
    <source>
        <dbReference type="EMBL" id="SEH14669.1"/>
    </source>
</evidence>
<name>A0A1H6FV52_9EURY</name>
<evidence type="ECO:0000313" key="4">
    <source>
        <dbReference type="Proteomes" id="UP000199112"/>
    </source>
</evidence>
<sequence>MDLKKYRNKLVGSEEERAVSPVIGVVLMVAITVILAAVIAAFVMDMGDDMGDDAPTASLSSELNDSVAEMGELETDEDDNNTVVEFTLDSGDSLDNLGVSTTAENDFELSDYEMGIGETVEVTIVDDEDLDASEDLENEEISLIWEGDGSGTTLDTHEIDEDIDIVETGSS</sequence>
<gene>
    <name evidence="3" type="ORF">SAMN04487967_1712</name>
</gene>
<dbReference type="NCBIfam" id="TIGR02537">
    <property type="entry name" value="arch_flag_Nterm"/>
    <property type="match status" value="1"/>
</dbReference>
<organism evidence="3 4">
    <name type="scientific">Natronorubrum sediminis</name>
    <dbReference type="NCBI Taxonomy" id="640943"/>
    <lineage>
        <taxon>Archaea</taxon>
        <taxon>Methanobacteriati</taxon>
        <taxon>Methanobacteriota</taxon>
        <taxon>Stenosarchaea group</taxon>
        <taxon>Halobacteria</taxon>
        <taxon>Halobacteriales</taxon>
        <taxon>Natrialbaceae</taxon>
        <taxon>Natronorubrum</taxon>
    </lineage>
</organism>